<evidence type="ECO:0000256" key="1">
    <source>
        <dbReference type="SAM" id="SignalP"/>
    </source>
</evidence>
<evidence type="ECO:0000313" key="2">
    <source>
        <dbReference type="EMBL" id="KAK5991918.1"/>
    </source>
</evidence>
<dbReference type="EMBL" id="JAVFKD010000012">
    <property type="protein sequence ID" value="KAK5991918.1"/>
    <property type="molecule type" value="Genomic_DNA"/>
</dbReference>
<organism evidence="2 3">
    <name type="scientific">Cladobotryum mycophilum</name>
    <dbReference type="NCBI Taxonomy" id="491253"/>
    <lineage>
        <taxon>Eukaryota</taxon>
        <taxon>Fungi</taxon>
        <taxon>Dikarya</taxon>
        <taxon>Ascomycota</taxon>
        <taxon>Pezizomycotina</taxon>
        <taxon>Sordariomycetes</taxon>
        <taxon>Hypocreomycetidae</taxon>
        <taxon>Hypocreales</taxon>
        <taxon>Hypocreaceae</taxon>
        <taxon>Cladobotryum</taxon>
    </lineage>
</organism>
<dbReference type="InterPro" id="IPR052030">
    <property type="entry name" value="Peptidase_M20/M20A_hydrolases"/>
</dbReference>
<feature type="chain" id="PRO_5047285095" evidence="1">
    <location>
        <begin position="18"/>
        <end position="505"/>
    </location>
</feature>
<protein>
    <submittedName>
        <fullName evidence="2">Xaa-Arg dipeptidase</fullName>
    </submittedName>
</protein>
<gene>
    <name evidence="2" type="ORF">PT974_05308</name>
</gene>
<dbReference type="PANTHER" id="PTHR30575:SF0">
    <property type="entry name" value="XAA-ARG DIPEPTIDASE"/>
    <property type="match status" value="1"/>
</dbReference>
<reference evidence="2 3" key="1">
    <citation type="submission" date="2024-01" db="EMBL/GenBank/DDBJ databases">
        <title>Complete genome of Cladobotryum mycophilum ATHUM6906.</title>
        <authorList>
            <person name="Christinaki A.C."/>
            <person name="Myridakis A.I."/>
            <person name="Kouvelis V.N."/>
        </authorList>
    </citation>
    <scope>NUCLEOTIDE SEQUENCE [LARGE SCALE GENOMIC DNA]</scope>
    <source>
        <strain evidence="2 3">ATHUM6906</strain>
    </source>
</reference>
<sequence length="505" mass="52863">MHFTAALFVATAVAVRAIDTTQLSSFLKQASSATFPGLKDIAVEIWNAPEVGLDEHHAHDLITSHFSAIPGWQVTPHSFGLDTAFTAVYSNRPSGFTGALPVIGVTAEYDALVGIGHACGHNLIALNAISVASLISQALVNFNLPGTVILQGCPDEENAAGKFKLNNAGAFDAADVWIMAHPTTANAIQPMNARLNFFATLKGNSHAEAVSKAFQSLNIVLGLSGKLPATSSTAVGIENIGTYATNIVQQLIPFGVAGLTLQQVNATVASILDASFPGVAYTIGQDPNGVALNLTGPGGHASEATKGPLVLATETFNALNGQPGVSFFLPGNTTSSELDITIDMRTRYTSDLPQVAQAVNQALGSLPSSLSNDVKYPALEVTPFLPDLFVNIIGGSDYGISNFPISTFAPASTDFSYVQEPVLDPSSHQLLSAGKAALHANFGICGPNLPWPTCPFNHEPNFRILAGMDFGYQQTEIVARAEAQLAIELLADPAKMANATAIIKK</sequence>
<keyword evidence="3" id="KW-1185">Reference proteome</keyword>
<keyword evidence="1" id="KW-0732">Signal</keyword>
<dbReference type="Gene3D" id="3.40.630.10">
    <property type="entry name" value="Zn peptidases"/>
    <property type="match status" value="1"/>
</dbReference>
<dbReference type="Gene3D" id="3.30.70.360">
    <property type="match status" value="1"/>
</dbReference>
<proteinExistence type="predicted"/>
<dbReference type="Proteomes" id="UP001338125">
    <property type="component" value="Unassembled WGS sequence"/>
</dbReference>
<accession>A0ABR0SIF0</accession>
<name>A0ABR0SIF0_9HYPO</name>
<comment type="caution">
    <text evidence="2">The sequence shown here is derived from an EMBL/GenBank/DDBJ whole genome shotgun (WGS) entry which is preliminary data.</text>
</comment>
<evidence type="ECO:0000313" key="3">
    <source>
        <dbReference type="Proteomes" id="UP001338125"/>
    </source>
</evidence>
<feature type="signal peptide" evidence="1">
    <location>
        <begin position="1"/>
        <end position="17"/>
    </location>
</feature>
<dbReference type="PANTHER" id="PTHR30575">
    <property type="entry name" value="PEPTIDASE M20"/>
    <property type="match status" value="1"/>
</dbReference>
<dbReference type="SUPFAM" id="SSF53187">
    <property type="entry name" value="Zn-dependent exopeptidases"/>
    <property type="match status" value="1"/>
</dbReference>